<dbReference type="InterPro" id="IPR051575">
    <property type="entry name" value="Myb-like_DNA-bd"/>
</dbReference>
<dbReference type="InterPro" id="IPR001005">
    <property type="entry name" value="SANT/Myb"/>
</dbReference>
<organism evidence="7 8">
    <name type="scientific">Gigaspora margarita</name>
    <dbReference type="NCBI Taxonomy" id="4874"/>
    <lineage>
        <taxon>Eukaryota</taxon>
        <taxon>Fungi</taxon>
        <taxon>Fungi incertae sedis</taxon>
        <taxon>Mucoromycota</taxon>
        <taxon>Glomeromycotina</taxon>
        <taxon>Glomeromycetes</taxon>
        <taxon>Diversisporales</taxon>
        <taxon>Gigasporaceae</taxon>
        <taxon>Gigaspora</taxon>
    </lineage>
</organism>
<feature type="domain" description="HTH myb-type" evidence="6">
    <location>
        <begin position="331"/>
        <end position="381"/>
    </location>
</feature>
<evidence type="ECO:0000256" key="2">
    <source>
        <dbReference type="ARBA" id="ARBA00023125"/>
    </source>
</evidence>
<dbReference type="Pfam" id="PF13921">
    <property type="entry name" value="Myb_DNA-bind_6"/>
    <property type="match status" value="1"/>
</dbReference>
<dbReference type="Pfam" id="PF00249">
    <property type="entry name" value="Myb_DNA-binding"/>
    <property type="match status" value="2"/>
</dbReference>
<dbReference type="CDD" id="cd00167">
    <property type="entry name" value="SANT"/>
    <property type="match status" value="4"/>
</dbReference>
<keyword evidence="1" id="KW-0805">Transcription regulation</keyword>
<evidence type="ECO:0000256" key="4">
    <source>
        <dbReference type="ARBA" id="ARBA00023242"/>
    </source>
</evidence>
<name>A0ABN7VZ84_GIGMA</name>
<keyword evidence="8" id="KW-1185">Reference proteome</keyword>
<dbReference type="Gene3D" id="1.10.10.60">
    <property type="entry name" value="Homeodomain-like"/>
    <property type="match status" value="5"/>
</dbReference>
<dbReference type="PROSITE" id="PS51294">
    <property type="entry name" value="HTH_MYB"/>
    <property type="match status" value="3"/>
</dbReference>
<dbReference type="InterPro" id="IPR017930">
    <property type="entry name" value="Myb_dom"/>
</dbReference>
<keyword evidence="4" id="KW-0539">Nucleus</keyword>
<dbReference type="EMBL" id="CAJVQB010025990">
    <property type="protein sequence ID" value="CAG8807656.1"/>
    <property type="molecule type" value="Genomic_DNA"/>
</dbReference>
<dbReference type="PROSITE" id="PS50090">
    <property type="entry name" value="MYB_LIKE"/>
    <property type="match status" value="5"/>
</dbReference>
<dbReference type="PANTHER" id="PTHR46621:SF1">
    <property type="entry name" value="SNRNA-ACTIVATING PROTEIN COMPLEX SUBUNIT 4"/>
    <property type="match status" value="1"/>
</dbReference>
<sequence length="451" mass="55542">MKLYSRFKNLGTRSYFSCDYKRRENLLNTRHNRKWTTLEDNILLRRAIMCGFKHWGVISRGLYKRNSLECFYRWRKLKVLIDWSYTKNFFFTPNELKMFWRLVSKYGTSWEKISENFQNKSIIHCKDLYRDMQRFSVINKQLAPISYKKILDIVQKVEQKEHKERKEDNLKDNKKKRVIWMTNEVKKLKSLVREQSFNDVIWRKIAIEFPGKSPAQCRDKWKGTWDEIEDQILKDIVKKYGNDWETVAEHIEGRTPNMCRDRWQIINPDKIKYKRYSEMERQLLKHVIVNECPLWRRKRINWKYISEKYFPNRSNIELLNYWRHYRNSNDWTQEEDELLRQKMKEYKGTPENMWENISKNIIGKTASQCRERWFNATSPELKFGRWKLEECVALINEIKRHGKRWNIISVNLMRPYHNVRKKYRNMVEYNDRFIKALRHQELTDPDELNSK</sequence>
<feature type="domain" description="Myb-like" evidence="5">
    <location>
        <begin position="34"/>
        <end position="78"/>
    </location>
</feature>
<feature type="domain" description="HTH myb-type" evidence="6">
    <location>
        <begin position="172"/>
        <end position="221"/>
    </location>
</feature>
<comment type="caution">
    <text evidence="7">The sequence shown here is derived from an EMBL/GenBank/DDBJ whole genome shotgun (WGS) entry which is preliminary data.</text>
</comment>
<evidence type="ECO:0000313" key="7">
    <source>
        <dbReference type="EMBL" id="CAG8807656.1"/>
    </source>
</evidence>
<dbReference type="SMART" id="SM00717">
    <property type="entry name" value="SANT"/>
    <property type="match status" value="6"/>
</dbReference>
<keyword evidence="2" id="KW-0238">DNA-binding</keyword>
<dbReference type="SUPFAM" id="SSF46689">
    <property type="entry name" value="Homeodomain-like"/>
    <property type="match status" value="4"/>
</dbReference>
<dbReference type="PANTHER" id="PTHR46621">
    <property type="entry name" value="SNRNA-ACTIVATING PROTEIN COMPLEX SUBUNIT 4"/>
    <property type="match status" value="1"/>
</dbReference>
<feature type="domain" description="Myb-like" evidence="5">
    <location>
        <begin position="323"/>
        <end position="377"/>
    </location>
</feature>
<keyword evidence="3" id="KW-0804">Transcription</keyword>
<protein>
    <submittedName>
        <fullName evidence="7">19970_t:CDS:1</fullName>
    </submittedName>
</protein>
<evidence type="ECO:0000256" key="1">
    <source>
        <dbReference type="ARBA" id="ARBA00023015"/>
    </source>
</evidence>
<evidence type="ECO:0000259" key="6">
    <source>
        <dbReference type="PROSITE" id="PS51294"/>
    </source>
</evidence>
<accession>A0ABN7VZ84</accession>
<feature type="domain" description="Myb-like" evidence="5">
    <location>
        <begin position="378"/>
        <end position="427"/>
    </location>
</feature>
<dbReference type="Proteomes" id="UP000789901">
    <property type="component" value="Unassembled WGS sequence"/>
</dbReference>
<evidence type="ECO:0000313" key="8">
    <source>
        <dbReference type="Proteomes" id="UP000789901"/>
    </source>
</evidence>
<proteinExistence type="predicted"/>
<dbReference type="InterPro" id="IPR009057">
    <property type="entry name" value="Homeodomain-like_sf"/>
</dbReference>
<feature type="domain" description="Myb-like" evidence="5">
    <location>
        <begin position="222"/>
        <end position="267"/>
    </location>
</feature>
<feature type="domain" description="HTH myb-type" evidence="6">
    <location>
        <begin position="222"/>
        <end position="271"/>
    </location>
</feature>
<reference evidence="7 8" key="1">
    <citation type="submission" date="2021-06" db="EMBL/GenBank/DDBJ databases">
        <authorList>
            <person name="Kallberg Y."/>
            <person name="Tangrot J."/>
            <person name="Rosling A."/>
        </authorList>
    </citation>
    <scope>NUCLEOTIDE SEQUENCE [LARGE SCALE GENOMIC DNA]</scope>
    <source>
        <strain evidence="7 8">120-4 pot B 10/14</strain>
    </source>
</reference>
<evidence type="ECO:0000256" key="3">
    <source>
        <dbReference type="ARBA" id="ARBA00023163"/>
    </source>
</evidence>
<gene>
    <name evidence="7" type="ORF">GMARGA_LOCUS24541</name>
</gene>
<evidence type="ECO:0000259" key="5">
    <source>
        <dbReference type="PROSITE" id="PS50090"/>
    </source>
</evidence>
<feature type="domain" description="Myb-like" evidence="5">
    <location>
        <begin position="172"/>
        <end position="221"/>
    </location>
</feature>